<organism evidence="1 2">
    <name type="scientific">Eumeta variegata</name>
    <name type="common">Bagworm moth</name>
    <name type="synonym">Eumeta japonica</name>
    <dbReference type="NCBI Taxonomy" id="151549"/>
    <lineage>
        <taxon>Eukaryota</taxon>
        <taxon>Metazoa</taxon>
        <taxon>Ecdysozoa</taxon>
        <taxon>Arthropoda</taxon>
        <taxon>Hexapoda</taxon>
        <taxon>Insecta</taxon>
        <taxon>Pterygota</taxon>
        <taxon>Neoptera</taxon>
        <taxon>Endopterygota</taxon>
        <taxon>Lepidoptera</taxon>
        <taxon>Glossata</taxon>
        <taxon>Ditrysia</taxon>
        <taxon>Tineoidea</taxon>
        <taxon>Psychidae</taxon>
        <taxon>Oiketicinae</taxon>
        <taxon>Eumeta</taxon>
    </lineage>
</organism>
<proteinExistence type="predicted"/>
<protein>
    <submittedName>
        <fullName evidence="1">Uncharacterized protein</fullName>
    </submittedName>
</protein>
<accession>A0A4C1TXH9</accession>
<gene>
    <name evidence="1" type="ORF">EVAR_14728_1</name>
</gene>
<reference evidence="1 2" key="1">
    <citation type="journal article" date="2019" name="Commun. Biol.">
        <title>The bagworm genome reveals a unique fibroin gene that provides high tensile strength.</title>
        <authorList>
            <person name="Kono N."/>
            <person name="Nakamura H."/>
            <person name="Ohtoshi R."/>
            <person name="Tomita M."/>
            <person name="Numata K."/>
            <person name="Arakawa K."/>
        </authorList>
    </citation>
    <scope>NUCLEOTIDE SEQUENCE [LARGE SCALE GENOMIC DNA]</scope>
</reference>
<keyword evidence="2" id="KW-1185">Reference proteome</keyword>
<sequence length="103" mass="11652">MCNICIVTPKAGCIHPEASTMRFMLMKETATRHVEDARSGVNDRRLSLNVQRPRCITTNVVSTAVVSGIVARILKRLLDRQSRIWNNGCTSLYNALNMFNMRL</sequence>
<dbReference type="EMBL" id="BGZK01000096">
    <property type="protein sequence ID" value="GBP18336.1"/>
    <property type="molecule type" value="Genomic_DNA"/>
</dbReference>
<name>A0A4C1TXH9_EUMVA</name>
<dbReference type="AlphaFoldDB" id="A0A4C1TXH9"/>
<dbReference type="Proteomes" id="UP000299102">
    <property type="component" value="Unassembled WGS sequence"/>
</dbReference>
<comment type="caution">
    <text evidence="1">The sequence shown here is derived from an EMBL/GenBank/DDBJ whole genome shotgun (WGS) entry which is preliminary data.</text>
</comment>
<evidence type="ECO:0000313" key="2">
    <source>
        <dbReference type="Proteomes" id="UP000299102"/>
    </source>
</evidence>
<evidence type="ECO:0000313" key="1">
    <source>
        <dbReference type="EMBL" id="GBP18336.1"/>
    </source>
</evidence>